<dbReference type="Proteomes" id="UP001232159">
    <property type="component" value="Segment"/>
</dbReference>
<accession>A0AAE9P405</accession>
<evidence type="ECO:0000313" key="3">
    <source>
        <dbReference type="Proteomes" id="UP001232159"/>
    </source>
</evidence>
<organism evidence="2 3">
    <name type="scientific">Enterococcus phage H1</name>
    <dbReference type="NCBI Taxonomy" id="2982918"/>
    <lineage>
        <taxon>Viruses</taxon>
        <taxon>Duplodnaviria</taxon>
        <taxon>Heunggongvirae</taxon>
        <taxon>Uroviricota</taxon>
        <taxon>Caudoviricetes</taxon>
    </lineage>
</organism>
<sequence length="133" mass="16028">MNDLEYIKKYHYKKEDDVKLIEVSPEKCFGYNVLKVRLDWLNDNLIIQLIRLEEEEYKTFFLKRKKVIKILNEASLYKTVEKYSQKNLDELAQIKQTKTIQGTNIGANMVAHHDTEEQTAKTYREQRKKWKNL</sequence>
<reference evidence="2" key="1">
    <citation type="submission" date="2022-09" db="EMBL/GenBank/DDBJ databases">
        <authorList>
            <person name="Murray E."/>
            <person name="Buttimer C."/>
            <person name="Hill C."/>
        </authorList>
    </citation>
    <scope>NUCLEOTIDE SEQUENCE</scope>
</reference>
<keyword evidence="3" id="KW-1185">Reference proteome</keyword>
<feature type="compositionally biased region" description="Basic and acidic residues" evidence="1">
    <location>
        <begin position="113"/>
        <end position="125"/>
    </location>
</feature>
<name>A0AAE9P405_9CAUD</name>
<proteinExistence type="predicted"/>
<feature type="region of interest" description="Disordered" evidence="1">
    <location>
        <begin position="113"/>
        <end position="133"/>
    </location>
</feature>
<gene>
    <name evidence="2" type="ORF">H1_87</name>
</gene>
<evidence type="ECO:0000313" key="2">
    <source>
        <dbReference type="EMBL" id="UYE92507.1"/>
    </source>
</evidence>
<protein>
    <submittedName>
        <fullName evidence="2">Uncharacterized protein</fullName>
    </submittedName>
</protein>
<evidence type="ECO:0000256" key="1">
    <source>
        <dbReference type="SAM" id="MobiDB-lite"/>
    </source>
</evidence>
<dbReference type="EMBL" id="OP534061">
    <property type="protein sequence ID" value="UYE92507.1"/>
    <property type="molecule type" value="Genomic_DNA"/>
</dbReference>